<name>A0A1R3VA84_9HYPH</name>
<accession>A0A1R3VA84</accession>
<dbReference type="STRING" id="1631249.BQ8794_260019"/>
<sequence length="209" mass="23114">MKLPKASGLPPKGFAGSRLQIHTVPAGVGFGRIYMDRYPDPLGFGKTRSRFSDPRRRIPENKFGVLYLGETLVCFLEAVLRDQRDGVVGDLPIEEKEIYARRYAEIEAITPLKMVDLRDDRAIIMGVPTDVAKAANQTLARAWSVAFHNHTEAPDGIIYPSRLNGHTNLAVFDRAIVKLRAIRVMQLVGAPGLATVLNDLQVSIVEPDP</sequence>
<dbReference type="Proteomes" id="UP000188388">
    <property type="component" value="Unassembled WGS sequence"/>
</dbReference>
<feature type="domain" description="RES" evidence="1">
    <location>
        <begin position="40"/>
        <end position="183"/>
    </location>
</feature>
<organism evidence="2 3">
    <name type="scientific">Mesorhizobium prunaredense</name>
    <dbReference type="NCBI Taxonomy" id="1631249"/>
    <lineage>
        <taxon>Bacteria</taxon>
        <taxon>Pseudomonadati</taxon>
        <taxon>Pseudomonadota</taxon>
        <taxon>Alphaproteobacteria</taxon>
        <taxon>Hyphomicrobiales</taxon>
        <taxon>Phyllobacteriaceae</taxon>
        <taxon>Mesorhizobium</taxon>
    </lineage>
</organism>
<evidence type="ECO:0000313" key="2">
    <source>
        <dbReference type="EMBL" id="SIT56163.1"/>
    </source>
</evidence>
<dbReference type="AlphaFoldDB" id="A0A1R3VA84"/>
<gene>
    <name evidence="2" type="ORF">BQ8794_260019</name>
</gene>
<dbReference type="SMART" id="SM00953">
    <property type="entry name" value="RES"/>
    <property type="match status" value="1"/>
</dbReference>
<dbReference type="InterPro" id="IPR014914">
    <property type="entry name" value="RES_dom"/>
</dbReference>
<dbReference type="Pfam" id="PF08808">
    <property type="entry name" value="RES"/>
    <property type="match status" value="1"/>
</dbReference>
<dbReference type="EMBL" id="FTPD01000019">
    <property type="protein sequence ID" value="SIT56163.1"/>
    <property type="molecule type" value="Genomic_DNA"/>
</dbReference>
<evidence type="ECO:0000259" key="1">
    <source>
        <dbReference type="SMART" id="SM00953"/>
    </source>
</evidence>
<keyword evidence="3" id="KW-1185">Reference proteome</keyword>
<reference evidence="3" key="1">
    <citation type="submission" date="2017-01" db="EMBL/GenBank/DDBJ databases">
        <authorList>
            <person name="Brunel B."/>
        </authorList>
    </citation>
    <scope>NUCLEOTIDE SEQUENCE [LARGE SCALE GENOMIC DNA]</scope>
</reference>
<protein>
    <submittedName>
        <fullName evidence="2">RES domain protein</fullName>
    </submittedName>
</protein>
<evidence type="ECO:0000313" key="3">
    <source>
        <dbReference type="Proteomes" id="UP000188388"/>
    </source>
</evidence>
<proteinExistence type="predicted"/>